<dbReference type="SUPFAM" id="SSF57701">
    <property type="entry name" value="Zn2/Cys6 DNA-binding domain"/>
    <property type="match status" value="1"/>
</dbReference>
<proteinExistence type="predicted"/>
<dbReference type="GO" id="GO:0001228">
    <property type="term" value="F:DNA-binding transcription activator activity, RNA polymerase II-specific"/>
    <property type="evidence" value="ECO:0007669"/>
    <property type="project" value="TreeGrafter"/>
</dbReference>
<organism evidence="4 5">
    <name type="scientific">Dactylonectria macrodidyma</name>
    <dbReference type="NCBI Taxonomy" id="307937"/>
    <lineage>
        <taxon>Eukaryota</taxon>
        <taxon>Fungi</taxon>
        <taxon>Dikarya</taxon>
        <taxon>Ascomycota</taxon>
        <taxon>Pezizomycotina</taxon>
        <taxon>Sordariomycetes</taxon>
        <taxon>Hypocreomycetidae</taxon>
        <taxon>Hypocreales</taxon>
        <taxon>Nectriaceae</taxon>
        <taxon>Dactylonectria</taxon>
    </lineage>
</organism>
<evidence type="ECO:0000259" key="3">
    <source>
        <dbReference type="PROSITE" id="PS50048"/>
    </source>
</evidence>
<dbReference type="AlphaFoldDB" id="A0A9P9EDK6"/>
<name>A0A9P9EDK6_9HYPO</name>
<feature type="region of interest" description="Disordered" evidence="2">
    <location>
        <begin position="105"/>
        <end position="146"/>
    </location>
</feature>
<dbReference type="GO" id="GO:0008270">
    <property type="term" value="F:zinc ion binding"/>
    <property type="evidence" value="ECO:0007669"/>
    <property type="project" value="InterPro"/>
</dbReference>
<dbReference type="InterPro" id="IPR036864">
    <property type="entry name" value="Zn2-C6_fun-type_DNA-bd_sf"/>
</dbReference>
<sequence>MPAQRVLVRHPPSEQFTMHQDLPSKHLCTPPDRPTFTDILFRSLLFLIRDLQQVFPEFKEPSRLFPIFLGVVPHNYNRMAHSPLSSHSPDSGAVCNTTSLELEPSSQTDAGVLSSEPAGGSNTTPAAIIKVQQRPVPRKGHSKSRRGCFNCKRRRVKCSEELPRCRHCARSDMECEYPAIPRRLLPSPEAALRTTPTVLGLEDLRFFHHFLVRAYPPMPSGSKPIWDSLAAMVHEYDFLAHAFLGLAAQHLTLTTAADYSSKSLNHRIAAMKCLSKALSQPCLNAADRDSRYGAILALTFQASAMPDALIEFLVTMRGCLVIGQSVMKNGDSSFAQYDAGAWIECFQRTIPPGSTPQYDKAVLNDVSVSLRLVAPLCQRVGELKYLAQLEMIVQLARTDIAEAFLSLARSFAVTNKLTDEEFAAFTAPNNHVAQILLAHFLILDHMVQKWACGSKCLPYLFKKDISLQWVDNVAVKLPAGYKKYMVWPMGTAVALQQVKV</sequence>
<dbReference type="Pfam" id="PF11951">
    <property type="entry name" value="Fungal_trans_2"/>
    <property type="match status" value="1"/>
</dbReference>
<dbReference type="InterPro" id="IPR001138">
    <property type="entry name" value="Zn2Cys6_DnaBD"/>
</dbReference>
<reference evidence="4" key="1">
    <citation type="journal article" date="2021" name="Nat. Commun.">
        <title>Genetic determinants of endophytism in the Arabidopsis root mycobiome.</title>
        <authorList>
            <person name="Mesny F."/>
            <person name="Miyauchi S."/>
            <person name="Thiergart T."/>
            <person name="Pickel B."/>
            <person name="Atanasova L."/>
            <person name="Karlsson M."/>
            <person name="Huettel B."/>
            <person name="Barry K.W."/>
            <person name="Haridas S."/>
            <person name="Chen C."/>
            <person name="Bauer D."/>
            <person name="Andreopoulos W."/>
            <person name="Pangilinan J."/>
            <person name="LaButti K."/>
            <person name="Riley R."/>
            <person name="Lipzen A."/>
            <person name="Clum A."/>
            <person name="Drula E."/>
            <person name="Henrissat B."/>
            <person name="Kohler A."/>
            <person name="Grigoriev I.V."/>
            <person name="Martin F.M."/>
            <person name="Hacquard S."/>
        </authorList>
    </citation>
    <scope>NUCLEOTIDE SEQUENCE</scope>
    <source>
        <strain evidence="4">MPI-CAGE-AT-0147</strain>
    </source>
</reference>
<dbReference type="PANTHER" id="PTHR47784:SF7">
    <property type="entry name" value="ZN(II)2CYS6 TRANSCRIPTION FACTOR (EUROFUNG)"/>
    <property type="match status" value="1"/>
</dbReference>
<gene>
    <name evidence="4" type="ORF">EDB81DRAFT_802008</name>
</gene>
<dbReference type="PROSITE" id="PS50048">
    <property type="entry name" value="ZN2_CY6_FUNGAL_2"/>
    <property type="match status" value="1"/>
</dbReference>
<comment type="caution">
    <text evidence="4">The sequence shown here is derived from an EMBL/GenBank/DDBJ whole genome shotgun (WGS) entry which is preliminary data.</text>
</comment>
<dbReference type="PANTHER" id="PTHR47784">
    <property type="entry name" value="STEROL UPTAKE CONTROL PROTEIN 2"/>
    <property type="match status" value="1"/>
</dbReference>
<accession>A0A9P9EDK6</accession>
<protein>
    <recommendedName>
        <fullName evidence="3">Zn(2)-C6 fungal-type domain-containing protein</fullName>
    </recommendedName>
</protein>
<evidence type="ECO:0000313" key="5">
    <source>
        <dbReference type="Proteomes" id="UP000738349"/>
    </source>
</evidence>
<dbReference type="InterPro" id="IPR053157">
    <property type="entry name" value="Sterol_Uptake_Regulator"/>
</dbReference>
<evidence type="ECO:0000256" key="1">
    <source>
        <dbReference type="ARBA" id="ARBA00023242"/>
    </source>
</evidence>
<dbReference type="Proteomes" id="UP000738349">
    <property type="component" value="Unassembled WGS sequence"/>
</dbReference>
<keyword evidence="5" id="KW-1185">Reference proteome</keyword>
<feature type="domain" description="Zn(2)-C6 fungal-type" evidence="3">
    <location>
        <begin position="147"/>
        <end position="177"/>
    </location>
</feature>
<dbReference type="EMBL" id="JAGMUV010000013">
    <property type="protein sequence ID" value="KAH7136365.1"/>
    <property type="molecule type" value="Genomic_DNA"/>
</dbReference>
<dbReference type="OrthoDB" id="416217at2759"/>
<dbReference type="InterPro" id="IPR021858">
    <property type="entry name" value="Fun_TF"/>
</dbReference>
<dbReference type="SMART" id="SM00066">
    <property type="entry name" value="GAL4"/>
    <property type="match status" value="1"/>
</dbReference>
<dbReference type="Gene3D" id="4.10.240.10">
    <property type="entry name" value="Zn(2)-C6 fungal-type DNA-binding domain"/>
    <property type="match status" value="1"/>
</dbReference>
<evidence type="ECO:0000256" key="2">
    <source>
        <dbReference type="SAM" id="MobiDB-lite"/>
    </source>
</evidence>
<dbReference type="CDD" id="cd00067">
    <property type="entry name" value="GAL4"/>
    <property type="match status" value="1"/>
</dbReference>
<feature type="compositionally biased region" description="Basic residues" evidence="2">
    <location>
        <begin position="136"/>
        <end position="146"/>
    </location>
</feature>
<evidence type="ECO:0000313" key="4">
    <source>
        <dbReference type="EMBL" id="KAH7136365.1"/>
    </source>
</evidence>
<dbReference type="PROSITE" id="PS00463">
    <property type="entry name" value="ZN2_CY6_FUNGAL_1"/>
    <property type="match status" value="1"/>
</dbReference>
<keyword evidence="1" id="KW-0539">Nucleus</keyword>
<dbReference type="Pfam" id="PF00172">
    <property type="entry name" value="Zn_clus"/>
    <property type="match status" value="1"/>
</dbReference>